<evidence type="ECO:0000256" key="2">
    <source>
        <dbReference type="SAM" id="MobiDB-lite"/>
    </source>
</evidence>
<feature type="coiled-coil region" evidence="1">
    <location>
        <begin position="9"/>
        <end position="71"/>
    </location>
</feature>
<organism evidence="3 4">
    <name type="scientific">Tritrichomonas musculus</name>
    <dbReference type="NCBI Taxonomy" id="1915356"/>
    <lineage>
        <taxon>Eukaryota</taxon>
        <taxon>Metamonada</taxon>
        <taxon>Parabasalia</taxon>
        <taxon>Tritrichomonadida</taxon>
        <taxon>Tritrichomonadidae</taxon>
        <taxon>Tritrichomonas</taxon>
    </lineage>
</organism>
<evidence type="ECO:0000313" key="3">
    <source>
        <dbReference type="EMBL" id="KAK8897265.1"/>
    </source>
</evidence>
<evidence type="ECO:0000313" key="4">
    <source>
        <dbReference type="Proteomes" id="UP001470230"/>
    </source>
</evidence>
<accession>A0ABR2L1M8</accession>
<proteinExistence type="predicted"/>
<reference evidence="3 4" key="1">
    <citation type="submission" date="2024-04" db="EMBL/GenBank/DDBJ databases">
        <title>Tritrichomonas musculus Genome.</title>
        <authorList>
            <person name="Alves-Ferreira E."/>
            <person name="Grigg M."/>
            <person name="Lorenzi H."/>
            <person name="Galac M."/>
        </authorList>
    </citation>
    <scope>NUCLEOTIDE SEQUENCE [LARGE SCALE GENOMIC DNA]</scope>
    <source>
        <strain evidence="3 4">EAF2021</strain>
    </source>
</reference>
<comment type="caution">
    <text evidence="3">The sequence shown here is derived from an EMBL/GenBank/DDBJ whole genome shotgun (WGS) entry which is preliminary data.</text>
</comment>
<keyword evidence="1" id="KW-0175">Coiled coil</keyword>
<gene>
    <name evidence="3" type="ORF">M9Y10_015204</name>
</gene>
<evidence type="ECO:0000256" key="1">
    <source>
        <dbReference type="SAM" id="Coils"/>
    </source>
</evidence>
<protein>
    <submittedName>
        <fullName evidence="3">Uncharacterized protein</fullName>
    </submittedName>
</protein>
<feature type="region of interest" description="Disordered" evidence="2">
    <location>
        <begin position="454"/>
        <end position="481"/>
    </location>
</feature>
<dbReference type="Proteomes" id="UP001470230">
    <property type="component" value="Unassembled WGS sequence"/>
</dbReference>
<keyword evidence="4" id="KW-1185">Reference proteome</keyword>
<sequence>MSSKELPDLSEMRLKISDMEKENLELRNQIEILNNELSQKTNILTQTNSELSDLQKQYKQALEKIVELSKKTSGRGLSPEEERVYRLQLAEQASCISTLQDRLWESENQRRFSACHNSSSNSFEQISNDNKNYNHQFDSVSSYRRSSFCDPIPNIDRAEKKIISLRHKLLDISKQNDYFYSELNCWSKFVIQVFNIASEALDEYPAFPYDDPPAQRKAALNAICKLAKAKNETPKLYEKYIKIKEKYREAKEYLNTIEQKCNHLSQVTQLNAPSSNICKKQNIIDSESSSDFNEADLAYYHKLKCSNKGVTKNMSNKMNIKHQNLYHHPACYNISQNDDYDDDYMSRNLNRKIYSKQKFDEKKIENIPGKEHFTNIDESDHFLDNQSENTYYNRKEYSSNNRQKIPAINQAKYSKKEIITNKNERIMNPNDKNDRCANYKQSIQNKTKINVNKQIKRQSKETSKFNKTYPQRNHNNEDDNDDLYSKFGANISRLSKITENMKNDYYDFAKLTKDVDLDNYSIEELSNLNSP</sequence>
<name>A0ABR2L1M8_9EUKA</name>
<dbReference type="EMBL" id="JAPFFF010000002">
    <property type="protein sequence ID" value="KAK8897265.1"/>
    <property type="molecule type" value="Genomic_DNA"/>
</dbReference>